<evidence type="ECO:0000313" key="4">
    <source>
        <dbReference type="EMBL" id="SER53841.1"/>
    </source>
</evidence>
<dbReference type="PANTHER" id="PTHR28004:SF8">
    <property type="entry name" value="D-SERINE DEAMINASE"/>
    <property type="match status" value="1"/>
</dbReference>
<dbReference type="Gene3D" id="2.40.37.20">
    <property type="entry name" value="D-serine dehydratase-like domain"/>
    <property type="match status" value="1"/>
</dbReference>
<dbReference type="PANTHER" id="PTHR28004">
    <property type="entry name" value="ZGC:162816-RELATED"/>
    <property type="match status" value="1"/>
</dbReference>
<dbReference type="SMART" id="SM01119">
    <property type="entry name" value="D-ser_dehydrat"/>
    <property type="match status" value="1"/>
</dbReference>
<organism evidence="4 5">
    <name type="scientific">Faunimonas pinastri</name>
    <dbReference type="NCBI Taxonomy" id="1855383"/>
    <lineage>
        <taxon>Bacteria</taxon>
        <taxon>Pseudomonadati</taxon>
        <taxon>Pseudomonadota</taxon>
        <taxon>Alphaproteobacteria</taxon>
        <taxon>Hyphomicrobiales</taxon>
        <taxon>Afifellaceae</taxon>
        <taxon>Faunimonas</taxon>
    </lineage>
</organism>
<accession>A0A1H9Q036</accession>
<dbReference type="AlphaFoldDB" id="A0A1H9Q036"/>
<proteinExistence type="inferred from homology"/>
<dbReference type="STRING" id="1855383.SAMN05216548_12411"/>
<keyword evidence="5" id="KW-1185">Reference proteome</keyword>
<dbReference type="GO" id="GO:0016829">
    <property type="term" value="F:lyase activity"/>
    <property type="evidence" value="ECO:0007669"/>
    <property type="project" value="UniProtKB-KW"/>
</dbReference>
<dbReference type="EMBL" id="FOFG01000024">
    <property type="protein sequence ID" value="SER53841.1"/>
    <property type="molecule type" value="Genomic_DNA"/>
</dbReference>
<name>A0A1H9Q036_9HYPH</name>
<evidence type="ECO:0000256" key="2">
    <source>
        <dbReference type="ARBA" id="ARBA00023239"/>
    </source>
</evidence>
<protein>
    <submittedName>
        <fullName evidence="4">D-serine dehydratase</fullName>
    </submittedName>
</protein>
<dbReference type="Pfam" id="PF14031">
    <property type="entry name" value="D-ser_dehydrat"/>
    <property type="match status" value="1"/>
</dbReference>
<evidence type="ECO:0000256" key="1">
    <source>
        <dbReference type="ARBA" id="ARBA00005323"/>
    </source>
</evidence>
<dbReference type="OrthoDB" id="9811417at2"/>
<dbReference type="Proteomes" id="UP000199647">
    <property type="component" value="Unassembled WGS sequence"/>
</dbReference>
<dbReference type="Pfam" id="PF01168">
    <property type="entry name" value="Ala_racemase_N"/>
    <property type="match status" value="1"/>
</dbReference>
<feature type="domain" description="D-serine dehydratase-like" evidence="3">
    <location>
        <begin position="320"/>
        <end position="418"/>
    </location>
</feature>
<keyword evidence="2" id="KW-0456">Lyase</keyword>
<dbReference type="RefSeq" id="WP_092499702.1">
    <property type="nucleotide sequence ID" value="NZ_FOFG01000024.1"/>
</dbReference>
<evidence type="ECO:0000259" key="3">
    <source>
        <dbReference type="SMART" id="SM01119"/>
    </source>
</evidence>
<evidence type="ECO:0000313" key="5">
    <source>
        <dbReference type="Proteomes" id="UP000199647"/>
    </source>
</evidence>
<sequence>MTEAFETLDDRIRGVPPGIAPVALDDVGRQGWRPTDGRMSLPVLTLDRAAFDNNRDQMLGYARDEGVAIAPHAKTPMSPELAKSLVDAGAWGTTVADIRQASVMLKAGFRRLILANEIGGLNAARRLAALLAGHRDSELYLFVDSVEAAQAVIAAWGERPDLPEIRLLPEVGAGRAGARSLDHVGAIMEAIDSAASDRVLLGGVATYEGAAATADPDETGRIIAALLALTADAYGLVRETVGPSAPLIVTAGGSVHFDRVVDALKPVLALDPAATLVLRSGAVFFHDHGIYERGMAALDGRRGFRRGGEVAAASDSFRPALRIWAEVLSRPEPGIAICGMGMRDVSSDQDLPRPLRAYRDGQPAGFDLGDTRVARLNDQHAFLAVPEGSQLAVGDVVEFGISHPCTCLDRYRVIFALDETGTVSAAYPTSFG</sequence>
<dbReference type="InterPro" id="IPR042208">
    <property type="entry name" value="D-ser_dehydrat-like_sf"/>
</dbReference>
<gene>
    <name evidence="4" type="ORF">SAMN05216548_12411</name>
</gene>
<dbReference type="InterPro" id="IPR029066">
    <property type="entry name" value="PLP-binding_barrel"/>
</dbReference>
<dbReference type="InterPro" id="IPR001608">
    <property type="entry name" value="Ala_racemase_N"/>
</dbReference>
<reference evidence="4 5" key="1">
    <citation type="submission" date="2016-10" db="EMBL/GenBank/DDBJ databases">
        <authorList>
            <person name="de Groot N.N."/>
        </authorList>
    </citation>
    <scope>NUCLEOTIDE SEQUENCE [LARGE SCALE GENOMIC DNA]</scope>
    <source>
        <strain evidence="4 5">A52C2</strain>
    </source>
</reference>
<dbReference type="InterPro" id="IPR026956">
    <property type="entry name" value="D-ser_dehydrat-like_dom"/>
</dbReference>
<comment type="similarity">
    <text evidence="1">Belongs to the DSD1 family.</text>
</comment>
<dbReference type="InterPro" id="IPR051466">
    <property type="entry name" value="D-amino_acid_metab_enzyme"/>
</dbReference>
<dbReference type="SUPFAM" id="SSF51419">
    <property type="entry name" value="PLP-binding barrel"/>
    <property type="match status" value="1"/>
</dbReference>
<dbReference type="Gene3D" id="3.20.20.10">
    <property type="entry name" value="Alanine racemase"/>
    <property type="match status" value="1"/>
</dbReference>